<dbReference type="Proteomes" id="UP000756346">
    <property type="component" value="Unassembled WGS sequence"/>
</dbReference>
<dbReference type="CDD" id="cd18795">
    <property type="entry name" value="SF2_C_Ski2"/>
    <property type="match status" value="1"/>
</dbReference>
<keyword evidence="4" id="KW-0347">Helicase</keyword>
<dbReference type="SUPFAM" id="SSF46785">
    <property type="entry name" value="Winged helix' DNA-binding domain"/>
    <property type="match status" value="1"/>
</dbReference>
<dbReference type="InterPro" id="IPR014001">
    <property type="entry name" value="Helicase_ATP-bd"/>
</dbReference>
<dbReference type="Gene3D" id="1.10.10.10">
    <property type="entry name" value="Winged helix-like DNA-binding domain superfamily/Winged helix DNA-binding domain"/>
    <property type="match status" value="1"/>
</dbReference>
<dbReference type="InterPro" id="IPR036388">
    <property type="entry name" value="WH-like_DNA-bd_sf"/>
</dbReference>
<comment type="caution">
    <text evidence="14">The sequence shown here is derived from an EMBL/GenBank/DDBJ whole genome shotgun (WGS) entry which is preliminary data.</text>
</comment>
<dbReference type="GO" id="GO:0005524">
    <property type="term" value="F:ATP binding"/>
    <property type="evidence" value="ECO:0007669"/>
    <property type="project" value="UniProtKB-KW"/>
</dbReference>
<keyword evidence="5" id="KW-0067">ATP-binding</keyword>
<evidence type="ECO:0000256" key="5">
    <source>
        <dbReference type="ARBA" id="ARBA00022840"/>
    </source>
</evidence>
<evidence type="ECO:0000256" key="1">
    <source>
        <dbReference type="ARBA" id="ARBA00010140"/>
    </source>
</evidence>
<dbReference type="SMART" id="SM00490">
    <property type="entry name" value="HELICc"/>
    <property type="match status" value="1"/>
</dbReference>
<feature type="region of interest" description="Disordered" evidence="11">
    <location>
        <begin position="1"/>
        <end position="21"/>
    </location>
</feature>
<evidence type="ECO:0000259" key="13">
    <source>
        <dbReference type="PROSITE" id="PS51194"/>
    </source>
</evidence>
<organism evidence="14 15">
    <name type="scientific">Microdochium trichocladiopsis</name>
    <dbReference type="NCBI Taxonomy" id="1682393"/>
    <lineage>
        <taxon>Eukaryota</taxon>
        <taxon>Fungi</taxon>
        <taxon>Dikarya</taxon>
        <taxon>Ascomycota</taxon>
        <taxon>Pezizomycotina</taxon>
        <taxon>Sordariomycetes</taxon>
        <taxon>Xylariomycetidae</taxon>
        <taxon>Xylariales</taxon>
        <taxon>Microdochiaceae</taxon>
        <taxon>Microdochium</taxon>
    </lineage>
</organism>
<evidence type="ECO:0000256" key="10">
    <source>
        <dbReference type="ARBA" id="ARBA00048988"/>
    </source>
</evidence>
<dbReference type="InterPro" id="IPR052247">
    <property type="entry name" value="Meiotic_Crossover_Helicase"/>
</dbReference>
<evidence type="ECO:0000256" key="8">
    <source>
        <dbReference type="ARBA" id="ARBA00034617"/>
    </source>
</evidence>
<dbReference type="SUPFAM" id="SSF52540">
    <property type="entry name" value="P-loop containing nucleoside triphosphate hydrolases"/>
    <property type="match status" value="1"/>
</dbReference>
<dbReference type="InterPro" id="IPR004179">
    <property type="entry name" value="Sec63-dom"/>
</dbReference>
<keyword evidence="6" id="KW-0413">Isomerase</keyword>
<dbReference type="PANTHER" id="PTHR47835:SF3">
    <property type="entry name" value="HELICASE FOR MEIOSIS 1"/>
    <property type="match status" value="1"/>
</dbReference>
<dbReference type="Pfam" id="PF00270">
    <property type="entry name" value="DEAD"/>
    <property type="match status" value="1"/>
</dbReference>
<comment type="catalytic activity">
    <reaction evidence="8">
        <text>Couples ATP hydrolysis with the unwinding of duplex DNA by translocating in the 3'-5' direction.</text>
        <dbReference type="EC" id="5.6.2.4"/>
    </reaction>
</comment>
<evidence type="ECO:0000256" key="2">
    <source>
        <dbReference type="ARBA" id="ARBA00022741"/>
    </source>
</evidence>
<evidence type="ECO:0000259" key="12">
    <source>
        <dbReference type="PROSITE" id="PS51192"/>
    </source>
</evidence>
<comment type="similarity">
    <text evidence="1">Belongs to the helicase family. SKI2 subfamily.</text>
</comment>
<dbReference type="EMBL" id="JAGTJQ010000007">
    <property type="protein sequence ID" value="KAH7028113.1"/>
    <property type="molecule type" value="Genomic_DNA"/>
</dbReference>
<evidence type="ECO:0000256" key="3">
    <source>
        <dbReference type="ARBA" id="ARBA00022801"/>
    </source>
</evidence>
<evidence type="ECO:0000313" key="14">
    <source>
        <dbReference type="EMBL" id="KAH7028113.1"/>
    </source>
</evidence>
<dbReference type="FunFam" id="1.10.3380.10:FF:000012">
    <property type="entry name" value="DEAD/DEAH box DNA helicase"/>
    <property type="match status" value="1"/>
</dbReference>
<feature type="domain" description="Helicase ATP-binding" evidence="12">
    <location>
        <begin position="65"/>
        <end position="239"/>
    </location>
</feature>
<keyword evidence="3 14" id="KW-0378">Hydrolase</keyword>
<evidence type="ECO:0000256" key="7">
    <source>
        <dbReference type="ARBA" id="ARBA00023254"/>
    </source>
</evidence>
<dbReference type="InterPro" id="IPR036390">
    <property type="entry name" value="WH_DNA-bd_sf"/>
</dbReference>
<dbReference type="GeneID" id="70179824"/>
<dbReference type="Pfam" id="PF23445">
    <property type="entry name" value="WHD_SNRNP200"/>
    <property type="match status" value="1"/>
</dbReference>
<evidence type="ECO:0000256" key="11">
    <source>
        <dbReference type="SAM" id="MobiDB-lite"/>
    </source>
</evidence>
<reference evidence="14" key="1">
    <citation type="journal article" date="2021" name="Nat. Commun.">
        <title>Genetic determinants of endophytism in the Arabidopsis root mycobiome.</title>
        <authorList>
            <person name="Mesny F."/>
            <person name="Miyauchi S."/>
            <person name="Thiergart T."/>
            <person name="Pickel B."/>
            <person name="Atanasova L."/>
            <person name="Karlsson M."/>
            <person name="Huettel B."/>
            <person name="Barry K.W."/>
            <person name="Haridas S."/>
            <person name="Chen C."/>
            <person name="Bauer D."/>
            <person name="Andreopoulos W."/>
            <person name="Pangilinan J."/>
            <person name="LaButti K."/>
            <person name="Riley R."/>
            <person name="Lipzen A."/>
            <person name="Clum A."/>
            <person name="Drula E."/>
            <person name="Henrissat B."/>
            <person name="Kohler A."/>
            <person name="Grigoriev I.V."/>
            <person name="Martin F.M."/>
            <person name="Hacquard S."/>
        </authorList>
    </citation>
    <scope>NUCLEOTIDE SEQUENCE</scope>
    <source>
        <strain evidence="14">MPI-CAGE-CH-0230</strain>
    </source>
</reference>
<proteinExistence type="inferred from homology"/>
<dbReference type="SUPFAM" id="SSF158702">
    <property type="entry name" value="Sec63 N-terminal domain-like"/>
    <property type="match status" value="1"/>
</dbReference>
<keyword evidence="7" id="KW-0469">Meiosis</keyword>
<dbReference type="InterPro" id="IPR057842">
    <property type="entry name" value="WH_MER3"/>
</dbReference>
<dbReference type="SMART" id="SM00973">
    <property type="entry name" value="Sec63"/>
    <property type="match status" value="1"/>
</dbReference>
<evidence type="ECO:0000313" key="15">
    <source>
        <dbReference type="Proteomes" id="UP000756346"/>
    </source>
</evidence>
<dbReference type="EC" id="5.6.2.4" evidence="9"/>
<accession>A0A9P8Y3A8</accession>
<dbReference type="GO" id="GO:0003676">
    <property type="term" value="F:nucleic acid binding"/>
    <property type="evidence" value="ECO:0007669"/>
    <property type="project" value="InterPro"/>
</dbReference>
<dbReference type="Gene3D" id="1.10.3380.10">
    <property type="entry name" value="Sec63 N-terminal domain-like domain"/>
    <property type="match status" value="1"/>
</dbReference>
<dbReference type="RefSeq" id="XP_046010912.1">
    <property type="nucleotide sequence ID" value="XM_046150278.1"/>
</dbReference>
<dbReference type="InterPro" id="IPR027417">
    <property type="entry name" value="P-loop_NTPase"/>
</dbReference>
<feature type="non-terminal residue" evidence="14">
    <location>
        <position position="1003"/>
    </location>
</feature>
<sequence length="1003" mass="111680">MASAGPHPSAQEWHSEAHTNRSGVHTTFPIVNNTGLIPPREVLPSNFHPIFPYEVFNAVQSKCFPLVYGSTDNIVVSAPTGSGKTAILEMAICRLLGSPGGENFKIVYQAPTKSLCSERSRDWERKFRHMNIRCVELTGDTSQAEARRVGSASIIVTTPEKWDSITRKWSDHRKLLEMVRLVLIDEVHILKDVRGATLEAVVSRMKTIGAHARFVGLSATVPNIQDIATWLGLNHGNQTSPARFEAFGEEMRPVQLKKYVYGFPNAPNDFVFEKSLDGKLHVLLAKHSERKPIMVFCFTRRSCEGTARKLAEWWAACSNDNKAWAPPLGRVRVVHKELQEIVPFGVAWHHAGLEQQDREAVEQGFLKGNLQVICCTSTLAVGVNLPCHTVVIKGTAGYSNNQPQEYSDLEVMQMLGRAGRPQFDKSAVGIIMTRQENVQRYSAMVTGEQLLESTLHLNLLEHLNSEVGLGTIKDIQTARKWVSGTFLSVRMRQAPGHYNADGVHTTSDADTRMQEWCERDIGLLQEHGLISTSTPFSCTEYGNAMARYMVQFETMKLLLAVPSGASLEEMLIVLCQAKELTEFRLKANERAFFRSINSGKFVRFPIQENLTQSWHKVFLIVQVYLGGCEWPNDKDAGGIKRQMSVEKTVILDRLNRLVRCLIDCKAYDGDGEGTRTALELARSLAANSWDGQPCQLMQIPGFGPVAARKWNAHGVNTVKAIAEMDFQDIERIASRNPPFGRNLSKLLQDFPRLQLDVSLHEPGHFEAPQDIILATVQAHLRHTTPSKPPTWNKKIPAVSFIVTVSDGSLGFVWRGNINKIDHEKGLTLKFSVPLNCPAQIITSSFSCEEIVGTEVTSVLESQLPASAFIKRTNERSISRTTKTIPKQGASKELDYNDIPDEDLLAALEPALSQRCNPAHINQQDGSSLCDLPLIDDVPRRAKSPEVYEPEKMQNGRWMCNHVCRNKGLTKSGKPCSHKCCTEGLDKPRAPVQTKKSSIAASKD</sequence>
<dbReference type="AlphaFoldDB" id="A0A9P8Y3A8"/>
<protein>
    <recommendedName>
        <fullName evidence="9">DNA 3'-5' helicase</fullName>
        <ecNumber evidence="9">5.6.2.4</ecNumber>
    </recommendedName>
</protein>
<dbReference type="PROSITE" id="PS51192">
    <property type="entry name" value="HELICASE_ATP_BIND_1"/>
    <property type="match status" value="1"/>
</dbReference>
<dbReference type="Pfam" id="PF00271">
    <property type="entry name" value="Helicase_C"/>
    <property type="match status" value="1"/>
</dbReference>
<dbReference type="SMART" id="SM00487">
    <property type="entry name" value="DEXDc"/>
    <property type="match status" value="1"/>
</dbReference>
<dbReference type="GO" id="GO:0051321">
    <property type="term" value="P:meiotic cell cycle"/>
    <property type="evidence" value="ECO:0007669"/>
    <property type="project" value="UniProtKB-KW"/>
</dbReference>
<gene>
    <name evidence="14" type="ORF">B0I36DRAFT_247047</name>
</gene>
<feature type="region of interest" description="Disordered" evidence="11">
    <location>
        <begin position="984"/>
        <end position="1003"/>
    </location>
</feature>
<dbReference type="PROSITE" id="PS51194">
    <property type="entry name" value="HELICASE_CTER"/>
    <property type="match status" value="1"/>
</dbReference>
<dbReference type="Pfam" id="PF02889">
    <property type="entry name" value="Sec63"/>
    <property type="match status" value="1"/>
</dbReference>
<dbReference type="InterPro" id="IPR001650">
    <property type="entry name" value="Helicase_C-like"/>
</dbReference>
<dbReference type="GO" id="GO:0016787">
    <property type="term" value="F:hydrolase activity"/>
    <property type="evidence" value="ECO:0007669"/>
    <property type="project" value="UniProtKB-KW"/>
</dbReference>
<name>A0A9P8Y3A8_9PEZI</name>
<evidence type="ECO:0000256" key="4">
    <source>
        <dbReference type="ARBA" id="ARBA00022806"/>
    </source>
</evidence>
<keyword evidence="2" id="KW-0547">Nucleotide-binding</keyword>
<dbReference type="OrthoDB" id="5575at2759"/>
<dbReference type="GO" id="GO:0043138">
    <property type="term" value="F:3'-5' DNA helicase activity"/>
    <property type="evidence" value="ECO:0007669"/>
    <property type="project" value="UniProtKB-EC"/>
</dbReference>
<keyword evidence="15" id="KW-1185">Reference proteome</keyword>
<dbReference type="Gene3D" id="3.40.50.300">
    <property type="entry name" value="P-loop containing nucleotide triphosphate hydrolases"/>
    <property type="match status" value="2"/>
</dbReference>
<feature type="domain" description="Helicase C-terminal" evidence="13">
    <location>
        <begin position="279"/>
        <end position="467"/>
    </location>
</feature>
<comment type="catalytic activity">
    <reaction evidence="10">
        <text>ATP + H2O = ADP + phosphate + H(+)</text>
        <dbReference type="Rhea" id="RHEA:13065"/>
        <dbReference type="ChEBI" id="CHEBI:15377"/>
        <dbReference type="ChEBI" id="CHEBI:15378"/>
        <dbReference type="ChEBI" id="CHEBI:30616"/>
        <dbReference type="ChEBI" id="CHEBI:43474"/>
        <dbReference type="ChEBI" id="CHEBI:456216"/>
        <dbReference type="EC" id="5.6.2.4"/>
    </reaction>
</comment>
<dbReference type="InterPro" id="IPR011545">
    <property type="entry name" value="DEAD/DEAH_box_helicase_dom"/>
</dbReference>
<evidence type="ECO:0000256" key="6">
    <source>
        <dbReference type="ARBA" id="ARBA00023235"/>
    </source>
</evidence>
<evidence type="ECO:0000256" key="9">
    <source>
        <dbReference type="ARBA" id="ARBA00034808"/>
    </source>
</evidence>
<dbReference type="FunFam" id="1.10.10.10:FF:000012">
    <property type="entry name" value="U5 small nuclear ribonucleoprotein helicase"/>
    <property type="match status" value="1"/>
</dbReference>
<feature type="compositionally biased region" description="Polar residues" evidence="11">
    <location>
        <begin position="993"/>
        <end position="1003"/>
    </location>
</feature>
<dbReference type="PANTHER" id="PTHR47835">
    <property type="entry name" value="HFM1, ATP DEPENDENT DNA HELICASE HOMOLOG"/>
    <property type="match status" value="1"/>
</dbReference>